<name>A0ACC2NR58_9HYME</name>
<accession>A0ACC2NR58</accession>
<comment type="caution">
    <text evidence="1">The sequence shown here is derived from an EMBL/GenBank/DDBJ whole genome shotgun (WGS) entry which is preliminary data.</text>
</comment>
<proteinExistence type="predicted"/>
<dbReference type="Proteomes" id="UP001239111">
    <property type="component" value="Chromosome 3"/>
</dbReference>
<organism evidence="1 2">
    <name type="scientific">Eretmocerus hayati</name>
    <dbReference type="NCBI Taxonomy" id="131215"/>
    <lineage>
        <taxon>Eukaryota</taxon>
        <taxon>Metazoa</taxon>
        <taxon>Ecdysozoa</taxon>
        <taxon>Arthropoda</taxon>
        <taxon>Hexapoda</taxon>
        <taxon>Insecta</taxon>
        <taxon>Pterygota</taxon>
        <taxon>Neoptera</taxon>
        <taxon>Endopterygota</taxon>
        <taxon>Hymenoptera</taxon>
        <taxon>Apocrita</taxon>
        <taxon>Proctotrupomorpha</taxon>
        <taxon>Chalcidoidea</taxon>
        <taxon>Aphelinidae</taxon>
        <taxon>Aphelininae</taxon>
        <taxon>Eretmocerus</taxon>
    </lineage>
</organism>
<evidence type="ECO:0000313" key="1">
    <source>
        <dbReference type="EMBL" id="KAJ8673293.1"/>
    </source>
</evidence>
<sequence>MQNLSTTASSRRSYSSPSGDSSSASDDEGVSTGAASPSGGIRPLHDNVWDARYLRKWENPQNGGWIVWVEMDRYQTMSIDSSRALIHRLMRFILMTLIVRCFGGHVVRKPS</sequence>
<dbReference type="EMBL" id="CM056743">
    <property type="protein sequence ID" value="KAJ8673293.1"/>
    <property type="molecule type" value="Genomic_DNA"/>
</dbReference>
<evidence type="ECO:0000313" key="2">
    <source>
        <dbReference type="Proteomes" id="UP001239111"/>
    </source>
</evidence>
<keyword evidence="2" id="KW-1185">Reference proteome</keyword>
<protein>
    <submittedName>
        <fullName evidence="1">Uncharacterized protein</fullName>
    </submittedName>
</protein>
<gene>
    <name evidence="1" type="ORF">QAD02_004555</name>
</gene>
<reference evidence="1" key="1">
    <citation type="submission" date="2023-04" db="EMBL/GenBank/DDBJ databases">
        <title>A chromosome-level genome assembly of the parasitoid wasp Eretmocerus hayati.</title>
        <authorList>
            <person name="Zhong Y."/>
            <person name="Liu S."/>
            <person name="Liu Y."/>
        </authorList>
    </citation>
    <scope>NUCLEOTIDE SEQUENCE</scope>
    <source>
        <strain evidence="1">ZJU_SS_LIU_2023</strain>
    </source>
</reference>